<dbReference type="Proteomes" id="UP001623592">
    <property type="component" value="Unassembled WGS sequence"/>
</dbReference>
<evidence type="ECO:0000256" key="3">
    <source>
        <dbReference type="ARBA" id="ARBA00022908"/>
    </source>
</evidence>
<dbReference type="InterPro" id="IPR050090">
    <property type="entry name" value="Tyrosine_recombinase_XerCD"/>
</dbReference>
<comment type="similarity">
    <text evidence="2">Belongs to the 'phage' integrase family.</text>
</comment>
<dbReference type="InterPro" id="IPR013762">
    <property type="entry name" value="Integrase-like_cat_sf"/>
</dbReference>
<organism evidence="9 10">
    <name type="scientific">Clostridium neuense</name>
    <dbReference type="NCBI Taxonomy" id="1728934"/>
    <lineage>
        <taxon>Bacteria</taxon>
        <taxon>Bacillati</taxon>
        <taxon>Bacillota</taxon>
        <taxon>Clostridia</taxon>
        <taxon>Eubacteriales</taxon>
        <taxon>Clostridiaceae</taxon>
        <taxon>Clostridium</taxon>
    </lineage>
</organism>
<evidence type="ECO:0000313" key="9">
    <source>
        <dbReference type="EMBL" id="MFL0250125.1"/>
    </source>
</evidence>
<sequence length="405" mass="46580">MSRIKKKASSGEGSIFKTKDGKWRASITIGKDSLTGKQKKQWFYGKSEKEVREKKLKALSQIQNGDYIEPSKITVGQWLHTWLWEYKKMKLQRTTFESYEYIIRIHILPLLGKKQLLKLNADDLQKLYNNKLKSGRMDGQGGLSKRSVKYIHIIMRQALSQAIKNGLLIKNVADATTPPKLIKKEMRVLSLEEQKKFTAAIGNERLRALFILAPNCGAREGEILALKWNDIDFEQNKIKIDETMKRVKNFDPSKNKTEIIFKTPKSASSNRIIDVPKLVINELLQHKIRQNKEKLKLGSSYNDKNLVFCTELGNPIDISSLMRVYKRILKRSGINTKGVTFHTLRHVYGSRLNDLNVDPKTIQSLMGHSSIKTTMDIYVHSSEEKHKEAAEKMNSLLDNQLKLLK</sequence>
<evidence type="ECO:0000256" key="2">
    <source>
        <dbReference type="ARBA" id="ARBA00008857"/>
    </source>
</evidence>
<dbReference type="InterPro" id="IPR004107">
    <property type="entry name" value="Integrase_SAM-like_N"/>
</dbReference>
<dbReference type="Pfam" id="PF14659">
    <property type="entry name" value="Phage_int_SAM_3"/>
    <property type="match status" value="1"/>
</dbReference>
<dbReference type="InterPro" id="IPR044068">
    <property type="entry name" value="CB"/>
</dbReference>
<name>A0ABW8TDT6_9CLOT</name>
<dbReference type="InterPro" id="IPR002104">
    <property type="entry name" value="Integrase_catalytic"/>
</dbReference>
<keyword evidence="10" id="KW-1185">Reference proteome</keyword>
<keyword evidence="3" id="KW-0229">DNA integration</keyword>
<dbReference type="PROSITE" id="PS51898">
    <property type="entry name" value="TYR_RECOMBINASE"/>
    <property type="match status" value="1"/>
</dbReference>
<dbReference type="SUPFAM" id="SSF56349">
    <property type="entry name" value="DNA breaking-rejoining enzymes"/>
    <property type="match status" value="1"/>
</dbReference>
<dbReference type="PANTHER" id="PTHR30349">
    <property type="entry name" value="PHAGE INTEGRASE-RELATED"/>
    <property type="match status" value="1"/>
</dbReference>
<dbReference type="InterPro" id="IPR011010">
    <property type="entry name" value="DNA_brk_join_enz"/>
</dbReference>
<dbReference type="Pfam" id="PF00589">
    <property type="entry name" value="Phage_integrase"/>
    <property type="match status" value="1"/>
</dbReference>
<feature type="domain" description="Tyr recombinase" evidence="7">
    <location>
        <begin position="184"/>
        <end position="391"/>
    </location>
</feature>
<dbReference type="CDD" id="cd01189">
    <property type="entry name" value="INT_ICEBs1_C_like"/>
    <property type="match status" value="1"/>
</dbReference>
<evidence type="ECO:0000256" key="5">
    <source>
        <dbReference type="ARBA" id="ARBA00023172"/>
    </source>
</evidence>
<keyword evidence="4 6" id="KW-0238">DNA-binding</keyword>
<dbReference type="PANTHER" id="PTHR30349:SF91">
    <property type="entry name" value="INTA PROTEIN"/>
    <property type="match status" value="1"/>
</dbReference>
<evidence type="ECO:0000313" key="10">
    <source>
        <dbReference type="Proteomes" id="UP001623592"/>
    </source>
</evidence>
<comment type="caution">
    <text evidence="9">The sequence shown here is derived from an EMBL/GenBank/DDBJ whole genome shotgun (WGS) entry which is preliminary data.</text>
</comment>
<evidence type="ECO:0000256" key="1">
    <source>
        <dbReference type="ARBA" id="ARBA00003283"/>
    </source>
</evidence>
<evidence type="ECO:0000256" key="4">
    <source>
        <dbReference type="ARBA" id="ARBA00023125"/>
    </source>
</evidence>
<gene>
    <name evidence="9" type="ORF">ACJDT4_06795</name>
</gene>
<dbReference type="InterPro" id="IPR010998">
    <property type="entry name" value="Integrase_recombinase_N"/>
</dbReference>
<reference evidence="9 10" key="1">
    <citation type="submission" date="2024-11" db="EMBL/GenBank/DDBJ databases">
        <authorList>
            <person name="Heng Y.C."/>
            <person name="Lim A.C.H."/>
            <person name="Lee J.K.Y."/>
            <person name="Kittelmann S."/>
        </authorList>
    </citation>
    <scope>NUCLEOTIDE SEQUENCE [LARGE SCALE GENOMIC DNA]</scope>
    <source>
        <strain evidence="9 10">WILCCON 0114</strain>
    </source>
</reference>
<evidence type="ECO:0000259" key="8">
    <source>
        <dbReference type="PROSITE" id="PS51900"/>
    </source>
</evidence>
<evidence type="ECO:0000259" key="7">
    <source>
        <dbReference type="PROSITE" id="PS51898"/>
    </source>
</evidence>
<evidence type="ECO:0000256" key="6">
    <source>
        <dbReference type="PROSITE-ProRule" id="PRU01248"/>
    </source>
</evidence>
<accession>A0ABW8TDT6</accession>
<feature type="domain" description="Core-binding (CB)" evidence="8">
    <location>
        <begin position="73"/>
        <end position="163"/>
    </location>
</feature>
<proteinExistence type="inferred from homology"/>
<comment type="function">
    <text evidence="1">Site-specific tyrosine recombinase, which acts by catalyzing the cutting and rejoining of the recombining DNA molecules.</text>
</comment>
<keyword evidence="5" id="KW-0233">DNA recombination</keyword>
<dbReference type="RefSeq" id="WP_406786796.1">
    <property type="nucleotide sequence ID" value="NZ_JBJIAA010000005.1"/>
</dbReference>
<dbReference type="PROSITE" id="PS51900">
    <property type="entry name" value="CB"/>
    <property type="match status" value="1"/>
</dbReference>
<dbReference type="Gene3D" id="1.10.150.130">
    <property type="match status" value="1"/>
</dbReference>
<dbReference type="Gene3D" id="1.10.443.10">
    <property type="entry name" value="Intergrase catalytic core"/>
    <property type="match status" value="1"/>
</dbReference>
<protein>
    <submittedName>
        <fullName evidence="9">Tyrosine-type recombinase/integrase</fullName>
    </submittedName>
</protein>
<dbReference type="EMBL" id="JBJIAA010000005">
    <property type="protein sequence ID" value="MFL0250125.1"/>
    <property type="molecule type" value="Genomic_DNA"/>
</dbReference>